<comment type="caution">
    <text evidence="11">The sequence shown here is derived from an EMBL/GenBank/DDBJ whole genome shotgun (WGS) entry which is preliminary data.</text>
</comment>
<dbReference type="PANTHER" id="PTHR11557:SF0">
    <property type="entry name" value="PORPHOBILINOGEN DEAMINASE"/>
    <property type="match status" value="1"/>
</dbReference>
<comment type="similarity">
    <text evidence="3 8">Belongs to the HMBS family.</text>
</comment>
<dbReference type="GO" id="GO:0005737">
    <property type="term" value="C:cytoplasm"/>
    <property type="evidence" value="ECO:0007669"/>
    <property type="project" value="UniProtKB-UniRule"/>
</dbReference>
<evidence type="ECO:0000313" key="11">
    <source>
        <dbReference type="EMBL" id="KYF68302.1"/>
    </source>
</evidence>
<keyword evidence="5 8" id="KW-0808">Transferase</keyword>
<comment type="pathway">
    <text evidence="2">Porphyrin-containing compound metabolism; protoporphyrin-IX biosynthesis; coproporphyrinogen-III from 5-aminolevulinate: step 2/4.</text>
</comment>
<dbReference type="EMBL" id="JEMA01000581">
    <property type="protein sequence ID" value="KYF68302.1"/>
    <property type="molecule type" value="Genomic_DNA"/>
</dbReference>
<comment type="subunit">
    <text evidence="4 8">Monomer.</text>
</comment>
<dbReference type="SUPFAM" id="SSF53850">
    <property type="entry name" value="Periplasmic binding protein-like II"/>
    <property type="match status" value="1"/>
</dbReference>
<comment type="catalytic activity">
    <reaction evidence="7 8">
        <text>4 porphobilinogen + H2O = hydroxymethylbilane + 4 NH4(+)</text>
        <dbReference type="Rhea" id="RHEA:13185"/>
        <dbReference type="ChEBI" id="CHEBI:15377"/>
        <dbReference type="ChEBI" id="CHEBI:28938"/>
        <dbReference type="ChEBI" id="CHEBI:57845"/>
        <dbReference type="ChEBI" id="CHEBI:58126"/>
        <dbReference type="EC" id="2.5.1.61"/>
    </reaction>
</comment>
<dbReference type="InterPro" id="IPR022419">
    <property type="entry name" value="Porphobilin_deaminase_cofac_BS"/>
</dbReference>
<dbReference type="Pfam" id="PF01379">
    <property type="entry name" value="Porphobil_deam"/>
    <property type="match status" value="1"/>
</dbReference>
<evidence type="ECO:0000256" key="5">
    <source>
        <dbReference type="ARBA" id="ARBA00022679"/>
    </source>
</evidence>
<dbReference type="EC" id="2.5.1.61" evidence="8"/>
<proteinExistence type="inferred from homology"/>
<protein>
    <recommendedName>
        <fullName evidence="8">Porphobilinogen deaminase</fullName>
        <shortName evidence="8">PBG</shortName>
        <ecNumber evidence="8">2.5.1.61</ecNumber>
    </recommendedName>
    <alternativeName>
        <fullName evidence="8">Hydroxymethylbilane synthase</fullName>
        <shortName evidence="8">HMBS</shortName>
    </alternativeName>
    <alternativeName>
        <fullName evidence="8">Pre-uroporphyrinogen synthase</fullName>
    </alternativeName>
</protein>
<keyword evidence="6 8" id="KW-0627">Porphyrin biosynthesis</keyword>
<comment type="cofactor">
    <cofactor evidence="8">
        <name>dipyrromethane</name>
        <dbReference type="ChEBI" id="CHEBI:60342"/>
    </cofactor>
    <text evidence="8">Binds 1 dipyrromethane group covalently.</text>
</comment>
<dbReference type="PRINTS" id="PR00151">
    <property type="entry name" value="PORPHBDMNASE"/>
</dbReference>
<dbReference type="InterPro" id="IPR022417">
    <property type="entry name" value="Porphobilin_deaminase_N"/>
</dbReference>
<name>A0A150QKE5_SORCE</name>
<dbReference type="NCBIfam" id="TIGR00212">
    <property type="entry name" value="hemC"/>
    <property type="match status" value="1"/>
</dbReference>
<dbReference type="InterPro" id="IPR000860">
    <property type="entry name" value="HemC"/>
</dbReference>
<accession>A0A150QKE5</accession>
<feature type="modified residue" description="S-(dipyrrolylmethanemethyl)cysteine" evidence="8">
    <location>
        <position position="239"/>
    </location>
</feature>
<organism evidence="11 12">
    <name type="scientific">Sorangium cellulosum</name>
    <name type="common">Polyangium cellulosum</name>
    <dbReference type="NCBI Taxonomy" id="56"/>
    <lineage>
        <taxon>Bacteria</taxon>
        <taxon>Pseudomonadati</taxon>
        <taxon>Myxococcota</taxon>
        <taxon>Polyangia</taxon>
        <taxon>Polyangiales</taxon>
        <taxon>Polyangiaceae</taxon>
        <taxon>Sorangium</taxon>
    </lineage>
</organism>
<dbReference type="Proteomes" id="UP000075260">
    <property type="component" value="Unassembled WGS sequence"/>
</dbReference>
<sequence length="298" mass="31854">MELTLATRRSALALAQSRAFARSLEAAVPGLTLRELEVVTSGDRTQDRSLQDIGGKGLFIKELEEALLDRRADFAVHSIKDVPAEIARALCLACIPAREDPRDVLVTRSGAPLAELPAGARVGTSSLRRAVALREARPDLQIEPVRGNVDTRLRKVVDGAFDAIVLALAGLKRLGLADRATEVLSPEVSLPAIGQGALGIECRTDDSAVRDVLAALADRETTTCVTAERAVMAAVEGSCRTPVAAYAVRDGDALWLRAFLADPDGSRLRRAERRVAWPGDLREAARLGEDLGAELKQG</sequence>
<dbReference type="HAMAP" id="MF_00260">
    <property type="entry name" value="Porphobil_deam"/>
    <property type="match status" value="1"/>
</dbReference>
<evidence type="ECO:0000256" key="7">
    <source>
        <dbReference type="ARBA" id="ARBA00048169"/>
    </source>
</evidence>
<gene>
    <name evidence="8" type="primary">hemC</name>
    <name evidence="11" type="ORF">BE15_10825</name>
</gene>
<dbReference type="PROSITE" id="PS00533">
    <property type="entry name" value="PORPHOBILINOGEN_DEAM"/>
    <property type="match status" value="1"/>
</dbReference>
<feature type="domain" description="Porphobilinogen deaminase N-terminal" evidence="9">
    <location>
        <begin position="3"/>
        <end position="210"/>
    </location>
</feature>
<dbReference type="PANTHER" id="PTHR11557">
    <property type="entry name" value="PORPHOBILINOGEN DEAMINASE"/>
    <property type="match status" value="1"/>
</dbReference>
<dbReference type="Pfam" id="PF03900">
    <property type="entry name" value="Porphobil_deamC"/>
    <property type="match status" value="1"/>
</dbReference>
<evidence type="ECO:0000256" key="2">
    <source>
        <dbReference type="ARBA" id="ARBA00004735"/>
    </source>
</evidence>
<dbReference type="UniPathway" id="UPA00251">
    <property type="reaction ID" value="UER00319"/>
</dbReference>
<dbReference type="SUPFAM" id="SSF54782">
    <property type="entry name" value="Porphobilinogen deaminase (hydroxymethylbilane synthase), C-terminal domain"/>
    <property type="match status" value="1"/>
</dbReference>
<feature type="domain" description="Porphobilinogen deaminase C-terminal" evidence="10">
    <location>
        <begin position="223"/>
        <end position="296"/>
    </location>
</feature>
<dbReference type="GO" id="GO:0004418">
    <property type="term" value="F:hydroxymethylbilane synthase activity"/>
    <property type="evidence" value="ECO:0007669"/>
    <property type="project" value="UniProtKB-UniRule"/>
</dbReference>
<comment type="miscellaneous">
    <text evidence="8">The porphobilinogen subunits are added to the dipyrromethane group.</text>
</comment>
<evidence type="ECO:0000259" key="10">
    <source>
        <dbReference type="Pfam" id="PF03900"/>
    </source>
</evidence>
<dbReference type="InterPro" id="IPR022418">
    <property type="entry name" value="Porphobilinogen_deaminase_C"/>
</dbReference>
<evidence type="ECO:0000256" key="3">
    <source>
        <dbReference type="ARBA" id="ARBA00005638"/>
    </source>
</evidence>
<evidence type="ECO:0000256" key="6">
    <source>
        <dbReference type="ARBA" id="ARBA00023244"/>
    </source>
</evidence>
<dbReference type="AlphaFoldDB" id="A0A150QKE5"/>
<dbReference type="InterPro" id="IPR036803">
    <property type="entry name" value="Porphobilinogen_deaminase_C_sf"/>
</dbReference>
<dbReference type="Gene3D" id="3.30.160.40">
    <property type="entry name" value="Porphobilinogen deaminase, C-terminal domain"/>
    <property type="match status" value="1"/>
</dbReference>
<dbReference type="PIRSF" id="PIRSF001438">
    <property type="entry name" value="4pyrrol_synth_OHMeBilane_synth"/>
    <property type="match status" value="1"/>
</dbReference>
<evidence type="ECO:0000313" key="12">
    <source>
        <dbReference type="Proteomes" id="UP000075260"/>
    </source>
</evidence>
<evidence type="ECO:0000256" key="1">
    <source>
        <dbReference type="ARBA" id="ARBA00002869"/>
    </source>
</evidence>
<evidence type="ECO:0000256" key="8">
    <source>
        <dbReference type="HAMAP-Rule" id="MF_00260"/>
    </source>
</evidence>
<reference evidence="11 12" key="1">
    <citation type="submission" date="2014-02" db="EMBL/GenBank/DDBJ databases">
        <title>The small core and large imbalanced accessory genome model reveals a collaborative survival strategy of Sorangium cellulosum strains in nature.</title>
        <authorList>
            <person name="Han K."/>
            <person name="Peng R."/>
            <person name="Blom J."/>
            <person name="Li Y.-Z."/>
        </authorList>
    </citation>
    <scope>NUCLEOTIDE SEQUENCE [LARGE SCALE GENOMIC DNA]</scope>
    <source>
        <strain evidence="11 12">So0008-312</strain>
    </source>
</reference>
<dbReference type="FunFam" id="3.40.190.10:FF:000005">
    <property type="entry name" value="Porphobilinogen deaminase"/>
    <property type="match status" value="1"/>
</dbReference>
<dbReference type="RefSeq" id="WP_061609222.1">
    <property type="nucleotide sequence ID" value="NZ_JEMA01000581.1"/>
</dbReference>
<dbReference type="OrthoDB" id="9810298at2"/>
<comment type="function">
    <text evidence="1 8">Tetrapolymerization of the monopyrrole PBG into the hydroxymethylbilane pre-uroporphyrinogen in several discrete steps.</text>
</comment>
<dbReference type="GO" id="GO:0006782">
    <property type="term" value="P:protoporphyrinogen IX biosynthetic process"/>
    <property type="evidence" value="ECO:0007669"/>
    <property type="project" value="UniProtKB-UniRule"/>
</dbReference>
<evidence type="ECO:0000259" key="9">
    <source>
        <dbReference type="Pfam" id="PF01379"/>
    </source>
</evidence>
<dbReference type="Gene3D" id="3.40.190.10">
    <property type="entry name" value="Periplasmic binding protein-like II"/>
    <property type="match status" value="2"/>
</dbReference>
<evidence type="ECO:0000256" key="4">
    <source>
        <dbReference type="ARBA" id="ARBA00011245"/>
    </source>
</evidence>